<dbReference type="OrthoDB" id="429813at2759"/>
<dbReference type="InterPro" id="IPR006162">
    <property type="entry name" value="Ppantetheine_attach_site"/>
</dbReference>
<dbReference type="PROSITE" id="PS00455">
    <property type="entry name" value="AMP_BINDING"/>
    <property type="match status" value="1"/>
</dbReference>
<dbReference type="InterPro" id="IPR042099">
    <property type="entry name" value="ANL_N_sf"/>
</dbReference>
<protein>
    <recommendedName>
        <fullName evidence="3">Carrier domain-containing protein</fullName>
    </recommendedName>
</protein>
<dbReference type="Pfam" id="PF00501">
    <property type="entry name" value="AMP-binding"/>
    <property type="match status" value="1"/>
</dbReference>
<dbReference type="SUPFAM" id="SSF56801">
    <property type="entry name" value="Acetyl-CoA synthetase-like"/>
    <property type="match status" value="1"/>
</dbReference>
<dbReference type="Gene3D" id="3.40.50.720">
    <property type="entry name" value="NAD(P)-binding Rossmann-like Domain"/>
    <property type="match status" value="1"/>
</dbReference>
<dbReference type="InterPro" id="IPR051414">
    <property type="entry name" value="Adenylate-forming_Reductase"/>
</dbReference>
<reference evidence="4 5" key="1">
    <citation type="submission" date="2019-06" db="EMBL/GenBank/DDBJ databases">
        <title>Wine fermentation using esterase from Monascus purpureus.</title>
        <authorList>
            <person name="Geng C."/>
            <person name="Zhang Y."/>
        </authorList>
    </citation>
    <scope>NUCLEOTIDE SEQUENCE [LARGE SCALE GENOMIC DNA]</scope>
    <source>
        <strain evidence="4">HQ1</strain>
    </source>
</reference>
<dbReference type="Pfam" id="PF23562">
    <property type="entry name" value="AMP-binding_C_3"/>
    <property type="match status" value="1"/>
</dbReference>
<dbReference type="GO" id="GO:0031177">
    <property type="term" value="F:phosphopantetheine binding"/>
    <property type="evidence" value="ECO:0007669"/>
    <property type="project" value="InterPro"/>
</dbReference>
<dbReference type="PROSITE" id="PS50075">
    <property type="entry name" value="CARRIER"/>
    <property type="match status" value="1"/>
</dbReference>
<evidence type="ECO:0000256" key="1">
    <source>
        <dbReference type="ARBA" id="ARBA00022450"/>
    </source>
</evidence>
<sequence>MASSTSALSPVSSSQVTAETTSALKNTATNAPIKPEAVEQNAIYTINDLLRARAKDEEGRDPIVAYPSSGTDYTYYTPLQLDVFAEAASIHYASMIPQRRSPEDPVQVVGLLGPSDFEYLITLLAISRLGHTVLFLSTRIAEDAYVSLIENTRASFLIAHPAFRKVAESAGKRTGVAVQSILEREDYENASTGMASLPPSQLDGQTEAKRTCWIIHSSGSTGNPKPIFQTHSGALHNYAHNVGLRGFITLPLFHAHGVSCLFRAIHSRKLIYLYNANLPLTAPYLLTVLQEHREIEILYAVPYALKLLSESQKGLEILADLDLVMFGGSSCPKPIGDTLVQNGVRLVSHYGTTETGQLMTSFRDRSDLDWDYVRPGTGLLPYLRWEERAPGIYELCVLDGWPSKVASNRPDGSYATKDLFEKHPTRPNAWRYYARLDDTIVLQNGEKANPLIVEGVARNNPNVREAVAFGANRPRLGLFLIRAAASLCATDDEIIDFVLPAIEGCNAVSPAYAYISRDMIRVLPSDTTYRATDKGTVIRAAFYRDFEEQINQIYDAENNTSGEGLVLEGAELMAFLRKSLLAVAPIDPSILKDSSDIFGLGVDSLQSIRLRTIIWKNLDLGGRKLSQNFVFENPSLRAMAEALMRLRLAQDRQEEIPVEERMERLIEKYGSSFKTHVPVPPRDGEDGEHILVTGATGSLGAHIVAQLARMDRVRTIYCIVRAESPGSAVRRVRQSLQARRLSSNISSEAEGKIVALQADLSNPVRLGLDESTYEHLLQSVTAVIHCAWAVNFNWTLESFEESCIAGTRNLLDLCLRVKQPRPARFSFCSSVSSVARTPGNWIPEALPESLSYAQGMGYAQSKLVTEHIVHRASRQTGMTARVLRVGQIIADTVHGIWNSTEAISMILQTAETIKSLPQLDDILSWTPVDVMATSVIDLGLALVASDIMNVTNPTLDHWTRSLLPLLREAGLDFEEVPRREWLRRLRNSHPDPSVNPSIKLIEFFTNKYDNGNPSRVLLYDTKKAQAGTPVLRQVGGLTAEFVTRFVNYFRSQCWSQPAA</sequence>
<dbReference type="EMBL" id="VIFY01000128">
    <property type="protein sequence ID" value="TQB69957.1"/>
    <property type="molecule type" value="Genomic_DNA"/>
</dbReference>
<dbReference type="Pfam" id="PF07993">
    <property type="entry name" value="NAD_binding_4"/>
    <property type="match status" value="1"/>
</dbReference>
<keyword evidence="1" id="KW-0596">Phosphopantetheine</keyword>
<keyword evidence="2" id="KW-0597">Phosphoprotein</keyword>
<accession>A0A507QSH3</accession>
<dbReference type="AlphaFoldDB" id="A0A507QSH3"/>
<dbReference type="InterPro" id="IPR036291">
    <property type="entry name" value="NAD(P)-bd_dom_sf"/>
</dbReference>
<dbReference type="InterPro" id="IPR000873">
    <property type="entry name" value="AMP-dep_synth/lig_dom"/>
</dbReference>
<proteinExistence type="predicted"/>
<name>A0A507QSH3_MONPU</name>
<dbReference type="PROSITE" id="PS00012">
    <property type="entry name" value="PHOSPHOPANTETHEINE"/>
    <property type="match status" value="1"/>
</dbReference>
<gene>
    <name evidence="4" type="ORF">MPDQ_001103</name>
</gene>
<dbReference type="SUPFAM" id="SSF51735">
    <property type="entry name" value="NAD(P)-binding Rossmann-fold domains"/>
    <property type="match status" value="1"/>
</dbReference>
<dbReference type="Gene3D" id="3.40.50.12780">
    <property type="entry name" value="N-terminal domain of ligase-like"/>
    <property type="match status" value="1"/>
</dbReference>
<dbReference type="InterPro" id="IPR009081">
    <property type="entry name" value="PP-bd_ACP"/>
</dbReference>
<feature type="domain" description="Carrier" evidence="3">
    <location>
        <begin position="567"/>
        <end position="647"/>
    </location>
</feature>
<dbReference type="Proteomes" id="UP000319663">
    <property type="component" value="Unassembled WGS sequence"/>
</dbReference>
<dbReference type="SMART" id="SM00823">
    <property type="entry name" value="PKS_PP"/>
    <property type="match status" value="1"/>
</dbReference>
<dbReference type="InterPro" id="IPR020845">
    <property type="entry name" value="AMP-binding_CS"/>
</dbReference>
<organism evidence="4 5">
    <name type="scientific">Monascus purpureus</name>
    <name type="common">Red mold</name>
    <name type="synonym">Monascus anka</name>
    <dbReference type="NCBI Taxonomy" id="5098"/>
    <lineage>
        <taxon>Eukaryota</taxon>
        <taxon>Fungi</taxon>
        <taxon>Dikarya</taxon>
        <taxon>Ascomycota</taxon>
        <taxon>Pezizomycotina</taxon>
        <taxon>Eurotiomycetes</taxon>
        <taxon>Eurotiomycetidae</taxon>
        <taxon>Eurotiales</taxon>
        <taxon>Aspergillaceae</taxon>
        <taxon>Monascus</taxon>
    </lineage>
</organism>
<dbReference type="PANTHER" id="PTHR43439">
    <property type="entry name" value="PHENYLACETATE-COENZYME A LIGASE"/>
    <property type="match status" value="1"/>
</dbReference>
<comment type="caution">
    <text evidence="4">The sequence shown here is derived from an EMBL/GenBank/DDBJ whole genome shotgun (WGS) entry which is preliminary data.</text>
</comment>
<dbReference type="SUPFAM" id="SSF47336">
    <property type="entry name" value="ACP-like"/>
    <property type="match status" value="1"/>
</dbReference>
<dbReference type="InterPro" id="IPR020806">
    <property type="entry name" value="PKS_PP-bd"/>
</dbReference>
<evidence type="ECO:0000313" key="5">
    <source>
        <dbReference type="Proteomes" id="UP000319663"/>
    </source>
</evidence>
<dbReference type="Pfam" id="PF00550">
    <property type="entry name" value="PP-binding"/>
    <property type="match status" value="1"/>
</dbReference>
<dbReference type="PANTHER" id="PTHR43439:SF2">
    <property type="entry name" value="ENZYME, PUTATIVE (JCVI)-RELATED"/>
    <property type="match status" value="1"/>
</dbReference>
<evidence type="ECO:0000313" key="4">
    <source>
        <dbReference type="EMBL" id="TQB69957.1"/>
    </source>
</evidence>
<evidence type="ECO:0000259" key="3">
    <source>
        <dbReference type="PROSITE" id="PS50075"/>
    </source>
</evidence>
<dbReference type="InterPro" id="IPR036736">
    <property type="entry name" value="ACP-like_sf"/>
</dbReference>
<dbReference type="InterPro" id="IPR013120">
    <property type="entry name" value="FAR_NAD-bd"/>
</dbReference>
<evidence type="ECO:0000256" key="2">
    <source>
        <dbReference type="ARBA" id="ARBA00022553"/>
    </source>
</evidence>
<dbReference type="STRING" id="5098.A0A507QSH3"/>
<dbReference type="Gene3D" id="1.10.1200.10">
    <property type="entry name" value="ACP-like"/>
    <property type="match status" value="1"/>
</dbReference>
<keyword evidence="5" id="KW-1185">Reference proteome</keyword>